<gene>
    <name evidence="1" type="ORF">UR35_C0006G0014</name>
</gene>
<name>A0A0F9ZL33_9BACT</name>
<dbReference type="EMBL" id="LBOW01000006">
    <property type="protein sequence ID" value="KKP44779.1"/>
    <property type="molecule type" value="Genomic_DNA"/>
</dbReference>
<dbReference type="AlphaFoldDB" id="A0A0F9ZL33"/>
<organism evidence="1 2">
    <name type="scientific">Candidatus Woesebacteria bacterium GW2011_GWB1_33_22</name>
    <dbReference type="NCBI Taxonomy" id="1618566"/>
    <lineage>
        <taxon>Bacteria</taxon>
        <taxon>Candidatus Woeseibacteriota</taxon>
    </lineage>
</organism>
<evidence type="ECO:0000313" key="1">
    <source>
        <dbReference type="EMBL" id="KKP44779.1"/>
    </source>
</evidence>
<comment type="caution">
    <text evidence="1">The sequence shown here is derived from an EMBL/GenBank/DDBJ whole genome shotgun (WGS) entry which is preliminary data.</text>
</comment>
<evidence type="ECO:0000313" key="2">
    <source>
        <dbReference type="Proteomes" id="UP000034778"/>
    </source>
</evidence>
<protein>
    <submittedName>
        <fullName evidence="1">Uncharacterized protein</fullName>
    </submittedName>
</protein>
<sequence>MASEYIPLQQDISRLTKIFGVETENGIDKKLTIYSYQDKRLPPNPIVYYHPNTVKTLKKEGILRIVEISNNIDEHAPNFAGPLFYIVKLFAQKVKERIQATQTITKQVPKRLPKDVSWITTKEQFSLKFKDGKKLEFNIPSKPSAKYFKLLIENHGLPVSHKAALKRCKIENNTDLRNLVKTLKDKIIGNNLRGRITIPNDIPGTYTLKISSVNTTRH</sequence>
<reference evidence="1 2" key="1">
    <citation type="journal article" date="2015" name="Nature">
        <title>rRNA introns, odd ribosomes, and small enigmatic genomes across a large radiation of phyla.</title>
        <authorList>
            <person name="Brown C.T."/>
            <person name="Hug L.A."/>
            <person name="Thomas B.C."/>
            <person name="Sharon I."/>
            <person name="Castelle C.J."/>
            <person name="Singh A."/>
            <person name="Wilkins M.J."/>
            <person name="Williams K.H."/>
            <person name="Banfield J.F."/>
        </authorList>
    </citation>
    <scope>NUCLEOTIDE SEQUENCE [LARGE SCALE GENOMIC DNA]</scope>
</reference>
<dbReference type="STRING" id="1618566.UR35_C0006G0014"/>
<proteinExistence type="predicted"/>
<dbReference type="Proteomes" id="UP000034778">
    <property type="component" value="Unassembled WGS sequence"/>
</dbReference>
<accession>A0A0F9ZL33</accession>